<keyword evidence="2" id="KW-1133">Transmembrane helix</keyword>
<evidence type="ECO:0000313" key="4">
    <source>
        <dbReference type="Proteomes" id="UP001319870"/>
    </source>
</evidence>
<sequence length="219" mass="23372">MAHPRSRSDFFRAWVSSLVAAVVAVGGVTFVGSATSVPIATTADTVITTFVFLFPVYAVVYVGWGARTYSRLEPARLREVASAELRDQSRRLHRALGLTGTANTTISAAVIAVVATVGIAQSPQFRGETIYLVAGLLTVASAWILMVFSYAQAYLRLDAQAGSSAPVRFPSPTNLASTTTSRSPSSCRPWPRPSPRRSPPGRVGAWCVPTSSWRSPSTP</sequence>
<reference evidence="3 4" key="1">
    <citation type="submission" date="2021-09" db="EMBL/GenBank/DDBJ databases">
        <title>Isoptericola luteus sp. nov., a novel bacterium isolated from Harbin, the capital city of Heilongjiang province.</title>
        <authorList>
            <person name="Li J."/>
        </authorList>
    </citation>
    <scope>NUCLEOTIDE SEQUENCE [LARGE SCALE GENOMIC DNA]</scope>
    <source>
        <strain evidence="3 4">NEAU-Y5</strain>
    </source>
</reference>
<keyword evidence="2" id="KW-0812">Transmembrane</keyword>
<gene>
    <name evidence="3" type="ORF">LEP48_12570</name>
</gene>
<dbReference type="Proteomes" id="UP001319870">
    <property type="component" value="Unassembled WGS sequence"/>
</dbReference>
<keyword evidence="4" id="KW-1185">Reference proteome</keyword>
<feature type="transmembrane region" description="Helical" evidence="2">
    <location>
        <begin position="46"/>
        <end position="66"/>
    </location>
</feature>
<proteinExistence type="predicted"/>
<evidence type="ECO:0000256" key="1">
    <source>
        <dbReference type="SAM" id="MobiDB-lite"/>
    </source>
</evidence>
<comment type="caution">
    <text evidence="3">The sequence shown here is derived from an EMBL/GenBank/DDBJ whole genome shotgun (WGS) entry which is preliminary data.</text>
</comment>
<name>A0ABS7ZKL1_9MICO</name>
<keyword evidence="2" id="KW-0472">Membrane</keyword>
<organism evidence="3 4">
    <name type="scientific">Isoptericola luteus</name>
    <dbReference type="NCBI Taxonomy" id="2879484"/>
    <lineage>
        <taxon>Bacteria</taxon>
        <taxon>Bacillati</taxon>
        <taxon>Actinomycetota</taxon>
        <taxon>Actinomycetes</taxon>
        <taxon>Micrococcales</taxon>
        <taxon>Promicromonosporaceae</taxon>
        <taxon>Isoptericola</taxon>
    </lineage>
</organism>
<feature type="region of interest" description="Disordered" evidence="1">
    <location>
        <begin position="164"/>
        <end position="219"/>
    </location>
</feature>
<feature type="transmembrane region" description="Helical" evidence="2">
    <location>
        <begin position="95"/>
        <end position="118"/>
    </location>
</feature>
<dbReference type="RefSeq" id="WP_225565939.1">
    <property type="nucleotide sequence ID" value="NZ_JAIXCQ010000008.1"/>
</dbReference>
<dbReference type="Pfam" id="PF07077">
    <property type="entry name" value="DUF1345"/>
    <property type="match status" value="1"/>
</dbReference>
<feature type="compositionally biased region" description="Low complexity" evidence="1">
    <location>
        <begin position="177"/>
        <end position="189"/>
    </location>
</feature>
<feature type="compositionally biased region" description="Polar residues" evidence="1">
    <location>
        <begin position="209"/>
        <end position="219"/>
    </location>
</feature>
<protein>
    <submittedName>
        <fullName evidence="3">DUF1345 domain-containing protein</fullName>
    </submittedName>
</protein>
<dbReference type="EMBL" id="JAIXCQ010000008">
    <property type="protein sequence ID" value="MCA5894174.1"/>
    <property type="molecule type" value="Genomic_DNA"/>
</dbReference>
<feature type="transmembrane region" description="Helical" evidence="2">
    <location>
        <begin position="12"/>
        <end position="34"/>
    </location>
</feature>
<evidence type="ECO:0000313" key="3">
    <source>
        <dbReference type="EMBL" id="MCA5894174.1"/>
    </source>
</evidence>
<accession>A0ABS7ZKL1</accession>
<dbReference type="InterPro" id="IPR009781">
    <property type="entry name" value="DUF1345"/>
</dbReference>
<feature type="transmembrane region" description="Helical" evidence="2">
    <location>
        <begin position="130"/>
        <end position="151"/>
    </location>
</feature>
<evidence type="ECO:0000256" key="2">
    <source>
        <dbReference type="SAM" id="Phobius"/>
    </source>
</evidence>